<dbReference type="InterPro" id="IPR010730">
    <property type="entry name" value="HET"/>
</dbReference>
<dbReference type="Proteomes" id="UP000235371">
    <property type="component" value="Unassembled WGS sequence"/>
</dbReference>
<dbReference type="AlphaFoldDB" id="A0A2J6TFD7"/>
<dbReference type="GeneID" id="36588118"/>
<keyword evidence="4" id="KW-1185">Reference proteome</keyword>
<dbReference type="OrthoDB" id="674604at2759"/>
<dbReference type="PANTHER" id="PTHR10622">
    <property type="entry name" value="HET DOMAIN-CONTAINING PROTEIN"/>
    <property type="match status" value="1"/>
</dbReference>
<feature type="domain" description="DUF8212" evidence="2">
    <location>
        <begin position="218"/>
        <end position="335"/>
    </location>
</feature>
<evidence type="ECO:0000313" key="4">
    <source>
        <dbReference type="Proteomes" id="UP000235371"/>
    </source>
</evidence>
<dbReference type="Pfam" id="PF06985">
    <property type="entry name" value="HET"/>
    <property type="match status" value="1"/>
</dbReference>
<dbReference type="RefSeq" id="XP_024738623.1">
    <property type="nucleotide sequence ID" value="XM_024880041.1"/>
</dbReference>
<name>A0A2J6TFD7_9HELO</name>
<accession>A0A2J6TFD7</accession>
<dbReference type="EMBL" id="KZ613786">
    <property type="protein sequence ID" value="PMD61719.1"/>
    <property type="molecule type" value="Genomic_DNA"/>
</dbReference>
<sequence>MYLLDASTFELHDFQSNDIPDYAILSHRWSGKEVSFPDLRDGKGPDLAGFSKFKGCCAQAASDGWQYVWIDSCCIDKSSSAELSEAINSMFRWYKNAEVCYAYLVDVPESTEDPRLPDSFFRRSKWFTRGWTLQELLAPSTVVFFDCNWVEIGTKSSLYDTIVSITGIKLLANFEEACVAQKMSWASRRETTRLEDMAYCLMGLFGVNMPPLYGEGENAFRRLQLEILNRMDDESLFTWKEERGGVWPWIVERSGMGGLLAHSPTAFRYSGDVQKLTQAKERPSFSMTNKGVRIELRLIPLKDVKFPKGSAPHPKDVTDAFLAPLNCKEKGSTNCLALYLKKIGGNSFQRGVRDLIPWVWDMERTTTQLLHVRQDEDNRKPPEVQNQKEFVFLIKCSSLLENGFSISQRHIKEHMSFSGKDLWETIDGGLKVTLRFSILHTLGALMFTNGGAIRFVVLFEVDGLAQAGVNILIPKGDRLLEDIVSSFFESKSERGQQLCLDRIMKPVGGGLCLSVCLKKRMDQGKKLHVIDISTKT</sequence>
<evidence type="ECO:0000259" key="1">
    <source>
        <dbReference type="Pfam" id="PF06985"/>
    </source>
</evidence>
<feature type="domain" description="Heterokaryon incompatibility" evidence="1">
    <location>
        <begin position="22"/>
        <end position="108"/>
    </location>
</feature>
<gene>
    <name evidence="3" type="ORF">K444DRAFT_611951</name>
</gene>
<evidence type="ECO:0000259" key="2">
    <source>
        <dbReference type="Pfam" id="PF26640"/>
    </source>
</evidence>
<dbReference type="PANTHER" id="PTHR10622:SF10">
    <property type="entry name" value="HET DOMAIN-CONTAINING PROTEIN"/>
    <property type="match status" value="1"/>
</dbReference>
<reference evidence="3 4" key="1">
    <citation type="submission" date="2016-04" db="EMBL/GenBank/DDBJ databases">
        <title>A degradative enzymes factory behind the ericoid mycorrhizal symbiosis.</title>
        <authorList>
            <consortium name="DOE Joint Genome Institute"/>
            <person name="Martino E."/>
            <person name="Morin E."/>
            <person name="Grelet G."/>
            <person name="Kuo A."/>
            <person name="Kohler A."/>
            <person name="Daghino S."/>
            <person name="Barry K."/>
            <person name="Choi C."/>
            <person name="Cichocki N."/>
            <person name="Clum A."/>
            <person name="Copeland A."/>
            <person name="Hainaut M."/>
            <person name="Haridas S."/>
            <person name="Labutti K."/>
            <person name="Lindquist E."/>
            <person name="Lipzen A."/>
            <person name="Khouja H.-R."/>
            <person name="Murat C."/>
            <person name="Ohm R."/>
            <person name="Olson A."/>
            <person name="Spatafora J."/>
            <person name="Veneault-Fourrey C."/>
            <person name="Henrissat B."/>
            <person name="Grigoriev I."/>
            <person name="Martin F."/>
            <person name="Perotto S."/>
        </authorList>
    </citation>
    <scope>NUCLEOTIDE SEQUENCE [LARGE SCALE GENOMIC DNA]</scope>
    <source>
        <strain evidence="3 4">E</strain>
    </source>
</reference>
<dbReference type="InterPro" id="IPR058525">
    <property type="entry name" value="DUF8212"/>
</dbReference>
<evidence type="ECO:0000313" key="3">
    <source>
        <dbReference type="EMBL" id="PMD61719.1"/>
    </source>
</evidence>
<proteinExistence type="predicted"/>
<organism evidence="3 4">
    <name type="scientific">Hyaloscypha bicolor E</name>
    <dbReference type="NCBI Taxonomy" id="1095630"/>
    <lineage>
        <taxon>Eukaryota</taxon>
        <taxon>Fungi</taxon>
        <taxon>Dikarya</taxon>
        <taxon>Ascomycota</taxon>
        <taxon>Pezizomycotina</taxon>
        <taxon>Leotiomycetes</taxon>
        <taxon>Helotiales</taxon>
        <taxon>Hyaloscyphaceae</taxon>
        <taxon>Hyaloscypha</taxon>
        <taxon>Hyaloscypha bicolor</taxon>
    </lineage>
</organism>
<protein>
    <submittedName>
        <fullName evidence="3">HET-domain-containing protein</fullName>
    </submittedName>
</protein>
<dbReference type="STRING" id="1095630.A0A2J6TFD7"/>
<dbReference type="Pfam" id="PF26640">
    <property type="entry name" value="DUF8212"/>
    <property type="match status" value="1"/>
</dbReference>
<dbReference type="InParanoid" id="A0A2J6TFD7"/>